<accession>A0A9N8E8C6</accession>
<dbReference type="EMBL" id="CAICTM010000659">
    <property type="protein sequence ID" value="CAB9514544.1"/>
    <property type="molecule type" value="Genomic_DNA"/>
</dbReference>
<protein>
    <submittedName>
        <fullName evidence="1">Uncharacterized protein</fullName>
    </submittedName>
</protein>
<reference evidence="1" key="1">
    <citation type="submission" date="2020-06" db="EMBL/GenBank/DDBJ databases">
        <authorList>
            <consortium name="Plant Systems Biology data submission"/>
        </authorList>
    </citation>
    <scope>NUCLEOTIDE SEQUENCE</scope>
    <source>
        <strain evidence="1">D6</strain>
    </source>
</reference>
<gene>
    <name evidence="1" type="ORF">SEMRO_660_G183000.1</name>
</gene>
<proteinExistence type="predicted"/>
<evidence type="ECO:0000313" key="1">
    <source>
        <dbReference type="EMBL" id="CAB9514544.1"/>
    </source>
</evidence>
<evidence type="ECO:0000313" key="2">
    <source>
        <dbReference type="Proteomes" id="UP001153069"/>
    </source>
</evidence>
<name>A0A9N8E8C6_9STRA</name>
<comment type="caution">
    <text evidence="1">The sequence shown here is derived from an EMBL/GenBank/DDBJ whole genome shotgun (WGS) entry which is preliminary data.</text>
</comment>
<organism evidence="1 2">
    <name type="scientific">Seminavis robusta</name>
    <dbReference type="NCBI Taxonomy" id="568900"/>
    <lineage>
        <taxon>Eukaryota</taxon>
        <taxon>Sar</taxon>
        <taxon>Stramenopiles</taxon>
        <taxon>Ochrophyta</taxon>
        <taxon>Bacillariophyta</taxon>
        <taxon>Bacillariophyceae</taxon>
        <taxon>Bacillariophycidae</taxon>
        <taxon>Naviculales</taxon>
        <taxon>Naviculaceae</taxon>
        <taxon>Seminavis</taxon>
    </lineage>
</organism>
<dbReference type="AlphaFoldDB" id="A0A9N8E8C6"/>
<sequence length="100" mass="11208">MCPNNTPTVSPATSTTSKNVWNPQQWQAMMVKSRRSELDLLSSDGPDEHTLRHMMQFPRSPDMVLQREGPNKTHQSAQCMVDGVFLPPPALRRSSQSLSS</sequence>
<dbReference type="Proteomes" id="UP001153069">
    <property type="component" value="Unassembled WGS sequence"/>
</dbReference>
<keyword evidence="2" id="KW-1185">Reference proteome</keyword>